<comment type="catalytic activity">
    <reaction evidence="3">
        <text>3',5'-cyclic UMP + H2O = UMP + H(+)</text>
        <dbReference type="Rhea" id="RHEA:70575"/>
        <dbReference type="ChEBI" id="CHEBI:15377"/>
        <dbReference type="ChEBI" id="CHEBI:15378"/>
        <dbReference type="ChEBI" id="CHEBI:57865"/>
        <dbReference type="ChEBI" id="CHEBI:184387"/>
    </reaction>
    <physiologicalReaction direction="left-to-right" evidence="3">
        <dbReference type="Rhea" id="RHEA:70576"/>
    </physiologicalReaction>
</comment>
<dbReference type="Pfam" id="PF12706">
    <property type="entry name" value="Lactamase_B_2"/>
    <property type="match status" value="1"/>
</dbReference>
<dbReference type="PANTHER" id="PTHR15032">
    <property type="entry name" value="N-ACYL-PHOSPHATIDYLETHANOLAMINE-HYDROLYZING PHOSPHOLIPASE D"/>
    <property type="match status" value="1"/>
</dbReference>
<organism evidence="5 6">
    <name type="scientific">Paenibacillus sacheonensis</name>
    <dbReference type="NCBI Taxonomy" id="742054"/>
    <lineage>
        <taxon>Bacteria</taxon>
        <taxon>Bacillati</taxon>
        <taxon>Bacillota</taxon>
        <taxon>Bacilli</taxon>
        <taxon>Bacillales</taxon>
        <taxon>Paenibacillaceae</taxon>
        <taxon>Paenibacillus</taxon>
    </lineage>
</organism>
<dbReference type="InterPro" id="IPR001279">
    <property type="entry name" value="Metallo-B-lactamas"/>
</dbReference>
<dbReference type="PIRSF" id="PIRSF038896">
    <property type="entry name" value="NAPE-PLD"/>
    <property type="match status" value="1"/>
</dbReference>
<dbReference type="InterPro" id="IPR024884">
    <property type="entry name" value="NAPE-PLD"/>
</dbReference>
<dbReference type="InterPro" id="IPR036866">
    <property type="entry name" value="RibonucZ/Hydroxyglut_hydro"/>
</dbReference>
<dbReference type="PANTHER" id="PTHR15032:SF36">
    <property type="entry name" value="METALLO-BETA-LACTAMASE DOMAIN-CONTAINING PROTEIN"/>
    <property type="match status" value="1"/>
</dbReference>
<keyword evidence="5" id="KW-0378">Hydrolase</keyword>
<dbReference type="GO" id="GO:0005737">
    <property type="term" value="C:cytoplasm"/>
    <property type="evidence" value="ECO:0007669"/>
    <property type="project" value="TreeGrafter"/>
</dbReference>
<dbReference type="GO" id="GO:0070290">
    <property type="term" value="F:N-acylphosphatidylethanolamine-specific phospholipase D activity"/>
    <property type="evidence" value="ECO:0007669"/>
    <property type="project" value="InterPro"/>
</dbReference>
<dbReference type="OrthoDB" id="9805728at2"/>
<comment type="function">
    <text evidence="2">Counteracts the endogenous Pycsar antiviral defense system. Phosphodiesterase that enables metal-dependent hydrolysis of host cyclic nucleotide Pycsar defense signals such as cCMP and cUMP.</text>
</comment>
<dbReference type="GO" id="GO:0008270">
    <property type="term" value="F:zinc ion binding"/>
    <property type="evidence" value="ECO:0007669"/>
    <property type="project" value="InterPro"/>
</dbReference>
<evidence type="ECO:0000256" key="2">
    <source>
        <dbReference type="ARBA" id="ARBA00034301"/>
    </source>
</evidence>
<reference evidence="5 6" key="1">
    <citation type="submission" date="2020-01" db="EMBL/GenBank/DDBJ databases">
        <title>Paenibacillus soybeanensis sp. nov. isolated from the nodules of soybean (Glycine max(L.) Merr).</title>
        <authorList>
            <person name="Wang H."/>
        </authorList>
    </citation>
    <scope>NUCLEOTIDE SEQUENCE [LARGE SCALE GENOMIC DNA]</scope>
    <source>
        <strain evidence="5 6">DSM 23054</strain>
    </source>
</reference>
<dbReference type="SUPFAM" id="SSF56281">
    <property type="entry name" value="Metallo-hydrolase/oxidoreductase"/>
    <property type="match status" value="1"/>
</dbReference>
<dbReference type="AlphaFoldDB" id="A0A7X4YUJ8"/>
<sequence length="316" mass="35975">MREMRYSNSNPTAVPKTFREVRQWRRSRGGKMKAKDYSFRIPVVEPDLVFLHGNTSDPTLTWVGHSTFFIQLGGLNIITDPIWAEKLAFHRRLSAPGINIADVPPIDVILISHSHYDHLNIASLKQLTGSKMLIVPVGLADKLRRKGFSSIIELDWWQSAVVRGVTFNFVPAQHWTRRTLVDTNSSRWGGFVVESKDAPTVYFAGDSGYFEGFKEVGSRFANIDVALMPIGAYDPEWFMSAQHVTPEEALQAFRDTGARHFVPMHYGSYKLADDTPREALDRLEAEMRRLQLTDDTVRIMPHGETWQLSKRLSQVT</sequence>
<dbReference type="RefSeq" id="WP_161704195.1">
    <property type="nucleotide sequence ID" value="NZ_JAAAMU010000023.1"/>
</dbReference>
<comment type="catalytic activity">
    <reaction evidence="1">
        <text>3',5'-cyclic CMP + H2O = CMP + H(+)</text>
        <dbReference type="Rhea" id="RHEA:72675"/>
        <dbReference type="ChEBI" id="CHEBI:15377"/>
        <dbReference type="ChEBI" id="CHEBI:15378"/>
        <dbReference type="ChEBI" id="CHEBI:58003"/>
        <dbReference type="ChEBI" id="CHEBI:60377"/>
    </reaction>
    <physiologicalReaction direction="left-to-right" evidence="1">
        <dbReference type="Rhea" id="RHEA:72676"/>
    </physiologicalReaction>
</comment>
<gene>
    <name evidence="5" type="ORF">GT003_27860</name>
</gene>
<feature type="domain" description="Metallo-beta-lactamase" evidence="4">
    <location>
        <begin position="76"/>
        <end position="266"/>
    </location>
</feature>
<comment type="caution">
    <text evidence="5">The sequence shown here is derived from an EMBL/GenBank/DDBJ whole genome shotgun (WGS) entry which is preliminary data.</text>
</comment>
<accession>A0A7X4YUJ8</accession>
<evidence type="ECO:0000313" key="6">
    <source>
        <dbReference type="Proteomes" id="UP000558113"/>
    </source>
</evidence>
<evidence type="ECO:0000259" key="4">
    <source>
        <dbReference type="Pfam" id="PF12706"/>
    </source>
</evidence>
<keyword evidence="6" id="KW-1185">Reference proteome</keyword>
<dbReference type="EMBL" id="JAAAMU010000023">
    <property type="protein sequence ID" value="NBC72818.1"/>
    <property type="molecule type" value="Genomic_DNA"/>
</dbReference>
<name>A0A7X4YUJ8_9BACL</name>
<dbReference type="Gene3D" id="3.60.15.10">
    <property type="entry name" value="Ribonuclease Z/Hydroxyacylglutathione hydrolase-like"/>
    <property type="match status" value="1"/>
</dbReference>
<evidence type="ECO:0000256" key="3">
    <source>
        <dbReference type="ARBA" id="ARBA00048505"/>
    </source>
</evidence>
<evidence type="ECO:0000313" key="5">
    <source>
        <dbReference type="EMBL" id="NBC72818.1"/>
    </source>
</evidence>
<proteinExistence type="predicted"/>
<evidence type="ECO:0000256" key="1">
    <source>
        <dbReference type="ARBA" id="ARBA00034221"/>
    </source>
</evidence>
<protein>
    <submittedName>
        <fullName evidence="5">MBL fold metallo-hydrolase</fullName>
    </submittedName>
</protein>
<dbReference type="Proteomes" id="UP000558113">
    <property type="component" value="Unassembled WGS sequence"/>
</dbReference>